<proteinExistence type="predicted"/>
<protein>
    <recommendedName>
        <fullName evidence="3">Type 4 fimbrial biogenesis protein PilX N-terminal domain-containing protein</fullName>
    </recommendedName>
</protein>
<organism evidence="2">
    <name type="scientific">Halomonas campaniensis</name>
    <dbReference type="NCBI Taxonomy" id="213554"/>
    <lineage>
        <taxon>Bacteria</taxon>
        <taxon>Pseudomonadati</taxon>
        <taxon>Pseudomonadota</taxon>
        <taxon>Gammaproteobacteria</taxon>
        <taxon>Oceanospirillales</taxon>
        <taxon>Halomonadaceae</taxon>
        <taxon>Halomonas</taxon>
    </lineage>
</organism>
<dbReference type="AlphaFoldDB" id="A0A3D0KFP6"/>
<evidence type="ECO:0000313" key="2">
    <source>
        <dbReference type="EMBL" id="HCA02120.1"/>
    </source>
</evidence>
<sequence>MECEQGGDMQLRPRTQEQGAALVVVMALLASALIIGVICVQSAFVDERLASNYRASTLAQMRAEIAASQAVASFSELEWGSNVLTINSDQTLRWEDVVAHPLTTLLGDDCEHDSCLFTPIERDGQPWVVALGAVITNANTDSETLLAQSLPVFIKVEESEESHQTQATVVWH</sequence>
<keyword evidence="1" id="KW-1133">Transmembrane helix</keyword>
<reference evidence="2" key="1">
    <citation type="journal article" date="2018" name="Nat. Biotechnol.">
        <title>A standardized bacterial taxonomy based on genome phylogeny substantially revises the tree of life.</title>
        <authorList>
            <person name="Parks D.H."/>
            <person name="Chuvochina M."/>
            <person name="Waite D.W."/>
            <person name="Rinke C."/>
            <person name="Skarshewski A."/>
            <person name="Chaumeil P.A."/>
            <person name="Hugenholtz P."/>
        </authorList>
    </citation>
    <scope>NUCLEOTIDE SEQUENCE [LARGE SCALE GENOMIC DNA]</scope>
    <source>
        <strain evidence="2">UBA11284</strain>
    </source>
</reference>
<evidence type="ECO:0008006" key="3">
    <source>
        <dbReference type="Google" id="ProtNLM"/>
    </source>
</evidence>
<keyword evidence="1" id="KW-0812">Transmembrane</keyword>
<evidence type="ECO:0000256" key="1">
    <source>
        <dbReference type="SAM" id="Phobius"/>
    </source>
</evidence>
<feature type="transmembrane region" description="Helical" evidence="1">
    <location>
        <begin position="20"/>
        <end position="44"/>
    </location>
</feature>
<accession>A0A3D0KFP6</accession>
<dbReference type="EMBL" id="DOTR01000040">
    <property type="protein sequence ID" value="HCA02120.1"/>
    <property type="molecule type" value="Genomic_DNA"/>
</dbReference>
<keyword evidence="1" id="KW-0472">Membrane</keyword>
<gene>
    <name evidence="2" type="ORF">DEO68_08050</name>
</gene>
<comment type="caution">
    <text evidence="2">The sequence shown here is derived from an EMBL/GenBank/DDBJ whole genome shotgun (WGS) entry which is preliminary data.</text>
</comment>
<name>A0A3D0KFP6_9GAMM</name>